<accession>A0A182PDD0</accession>
<dbReference type="VEuPathDB" id="VectorBase:AEPI004935"/>
<name>A0A182PDD0_9DIPT</name>
<dbReference type="Gene3D" id="2.60.40.2140">
    <property type="entry name" value="Beta-1,3-glucan-recognition protein, N-terminal domain"/>
    <property type="match status" value="3"/>
</dbReference>
<proteinExistence type="predicted"/>
<feature type="domain" description="CBM39" evidence="1">
    <location>
        <begin position="298"/>
        <end position="404"/>
    </location>
</feature>
<dbReference type="InterPro" id="IPR043030">
    <property type="entry name" value="BGBP_N_sf"/>
</dbReference>
<keyword evidence="3" id="KW-1185">Reference proteome</keyword>
<evidence type="ECO:0000313" key="3">
    <source>
        <dbReference type="Proteomes" id="UP000075885"/>
    </source>
</evidence>
<reference evidence="2" key="2">
    <citation type="submission" date="2020-05" db="UniProtKB">
        <authorList>
            <consortium name="EnsemblMetazoa"/>
        </authorList>
    </citation>
    <scope>IDENTIFICATION</scope>
    <source>
        <strain evidence="2">Epiroticus2</strain>
    </source>
</reference>
<evidence type="ECO:0000259" key="1">
    <source>
        <dbReference type="PROSITE" id="PS51969"/>
    </source>
</evidence>
<reference evidence="3" key="1">
    <citation type="submission" date="2013-03" db="EMBL/GenBank/DDBJ databases">
        <title>The Genome Sequence of Anopheles epiroticus epiroticus2.</title>
        <authorList>
            <consortium name="The Broad Institute Genomics Platform"/>
            <person name="Neafsey D.E."/>
            <person name="Howell P."/>
            <person name="Walker B."/>
            <person name="Young S.K."/>
            <person name="Zeng Q."/>
            <person name="Gargeya S."/>
            <person name="Fitzgerald M."/>
            <person name="Haas B."/>
            <person name="Abouelleil A."/>
            <person name="Allen A.W."/>
            <person name="Alvarado L."/>
            <person name="Arachchi H.M."/>
            <person name="Berlin A.M."/>
            <person name="Chapman S.B."/>
            <person name="Gainer-Dewar J."/>
            <person name="Goldberg J."/>
            <person name="Griggs A."/>
            <person name="Gujja S."/>
            <person name="Hansen M."/>
            <person name="Howarth C."/>
            <person name="Imamovic A."/>
            <person name="Ireland A."/>
            <person name="Larimer J."/>
            <person name="McCowan C."/>
            <person name="Murphy C."/>
            <person name="Pearson M."/>
            <person name="Poon T.W."/>
            <person name="Priest M."/>
            <person name="Roberts A."/>
            <person name="Saif S."/>
            <person name="Shea T."/>
            <person name="Sisk P."/>
            <person name="Sykes S."/>
            <person name="Wortman J."/>
            <person name="Nusbaum C."/>
            <person name="Birren B."/>
        </authorList>
    </citation>
    <scope>NUCLEOTIDE SEQUENCE [LARGE SCALE GENOMIC DNA]</scope>
    <source>
        <strain evidence="3">Epiroticus2</strain>
    </source>
</reference>
<dbReference type="Proteomes" id="UP000075885">
    <property type="component" value="Unassembled WGS sequence"/>
</dbReference>
<dbReference type="PROSITE" id="PS51969">
    <property type="entry name" value="CBM39"/>
    <property type="match status" value="3"/>
</dbReference>
<organism evidence="2 3">
    <name type="scientific">Anopheles epiroticus</name>
    <dbReference type="NCBI Taxonomy" id="199890"/>
    <lineage>
        <taxon>Eukaryota</taxon>
        <taxon>Metazoa</taxon>
        <taxon>Ecdysozoa</taxon>
        <taxon>Arthropoda</taxon>
        <taxon>Hexapoda</taxon>
        <taxon>Insecta</taxon>
        <taxon>Pterygota</taxon>
        <taxon>Neoptera</taxon>
        <taxon>Endopterygota</taxon>
        <taxon>Diptera</taxon>
        <taxon>Nematocera</taxon>
        <taxon>Culicoidea</taxon>
        <taxon>Culicidae</taxon>
        <taxon>Anophelinae</taxon>
        <taxon>Anopheles</taxon>
    </lineage>
</organism>
<feature type="domain" description="CBM39" evidence="1">
    <location>
        <begin position="533"/>
        <end position="635"/>
    </location>
</feature>
<evidence type="ECO:0000313" key="2">
    <source>
        <dbReference type="EnsemblMetazoa" id="AEPI004935-PA"/>
    </source>
</evidence>
<dbReference type="EnsemblMetazoa" id="AEPI004935-RA">
    <property type="protein sequence ID" value="AEPI004935-PA"/>
    <property type="gene ID" value="AEPI004935"/>
</dbReference>
<feature type="domain" description="CBM39" evidence="1">
    <location>
        <begin position="42"/>
        <end position="143"/>
    </location>
</feature>
<dbReference type="Pfam" id="PF15886">
    <property type="entry name" value="CBM39"/>
    <property type="match status" value="3"/>
</dbReference>
<protein>
    <recommendedName>
        <fullName evidence="1">CBM39 domain-containing protein</fullName>
    </recommendedName>
</protein>
<dbReference type="GO" id="GO:0030246">
    <property type="term" value="F:carbohydrate binding"/>
    <property type="evidence" value="ECO:0007669"/>
    <property type="project" value="InterPro"/>
</dbReference>
<sequence>MRRPQYSSVASGLSTVLLGLAVIGVAEGGFLDWFRSNKNKGHDVCRVEFEVLDPQGLRLWTAQKPQMKGFGVELFINPVRGRKQQQCSVCHNTTEITHGKFFLQDESVIVKSGDILEYVIITDNGKTVQRHKPRKLIVDDFLIKPKGRCACPPGTVTPATPTETAKQVFEEPTAEIALLERILERVSKKCAEGTMSNYLFLQTDRVDGPVDDLKKIVFDYFQKKDALKPLGSTILSAEDGSDGIVFRVTSIIDKLKILELARQDNDILDYDKLTEIGDMDIRASFLEDVHLPDYLVFTKQFAVHVQVREPSGILIWTRDSPLIEMFGLELYVGRTGNQSHREPIWDRQLLINTSVVVDGKFLIEDDGMVVNKGDMIRYRFTVLHKKTLFPSNFKRILVTDHLFYRPKNNYCFSQCLVSDQQVVHEEVAHLKQLLEQKIMQCIGTQASEHLFFPLENAPKLVSDAELYVKYRLFQVDALRPLVNNVVTTYLAPNGIGFRMYTLLDKFKVLELGKGYLDVIDFDTFLGEEEPNGHRVGKIHVEVLSPKGIRLWTAHNPDTELLGVELYVKYYGGRTEALECALCQNVTEPVDGKFMLEDPNLVARFGDVLQYTIITFNGTTTMRHAVRRLFVREELIKPNDRCFCAARQLPVPVEAAPATEVELLERLILRAVGNRSWACEAISNWLVLRAEPRNEQADLLEYVRTYLDLLLLRAKWRTLDAGGTGWTAARPSELVVEVEDHRDGIAFQVRSTIEKLKMLELMRFSGVIALYAYRGRQHQQRDAKRCVM</sequence>
<dbReference type="AlphaFoldDB" id="A0A182PDD0"/>
<dbReference type="InterPro" id="IPR031756">
    <property type="entry name" value="BGBP_N"/>
</dbReference>